<keyword evidence="7 8" id="KW-0472">Membrane</keyword>
<keyword evidence="11" id="KW-1185">Reference proteome</keyword>
<dbReference type="Pfam" id="PF07690">
    <property type="entry name" value="MFS_1"/>
    <property type="match status" value="1"/>
</dbReference>
<feature type="transmembrane region" description="Helical" evidence="8">
    <location>
        <begin position="341"/>
        <end position="361"/>
    </location>
</feature>
<feature type="domain" description="Major facilitator superfamily (MFS) profile" evidence="9">
    <location>
        <begin position="10"/>
        <end position="389"/>
    </location>
</feature>
<dbReference type="CDD" id="cd17324">
    <property type="entry name" value="MFS_NepI_like"/>
    <property type="match status" value="1"/>
</dbReference>
<evidence type="ECO:0000256" key="5">
    <source>
        <dbReference type="ARBA" id="ARBA00022692"/>
    </source>
</evidence>
<feature type="transmembrane region" description="Helical" evidence="8">
    <location>
        <begin position="169"/>
        <end position="188"/>
    </location>
</feature>
<dbReference type="PANTHER" id="PTHR43271:SF1">
    <property type="entry name" value="INNER MEMBRANE TRANSPORT PROTEIN YNFM"/>
    <property type="match status" value="1"/>
</dbReference>
<feature type="transmembrane region" description="Helical" evidence="8">
    <location>
        <begin position="307"/>
        <end position="329"/>
    </location>
</feature>
<keyword evidence="3" id="KW-0813">Transport</keyword>
<feature type="transmembrane region" description="Helical" evidence="8">
    <location>
        <begin position="217"/>
        <end position="238"/>
    </location>
</feature>
<feature type="transmembrane region" description="Helical" evidence="8">
    <location>
        <begin position="250"/>
        <end position="270"/>
    </location>
</feature>
<dbReference type="RefSeq" id="WP_267280498.1">
    <property type="nucleotide sequence ID" value="NZ_JAOVZV010000003.1"/>
</dbReference>
<name>A0ABT3Y152_9FLAO</name>
<keyword evidence="4" id="KW-1003">Cell membrane</keyword>
<evidence type="ECO:0000256" key="2">
    <source>
        <dbReference type="ARBA" id="ARBA00008335"/>
    </source>
</evidence>
<evidence type="ECO:0000313" key="11">
    <source>
        <dbReference type="Proteomes" id="UP001070176"/>
    </source>
</evidence>
<dbReference type="PROSITE" id="PS50850">
    <property type="entry name" value="MFS"/>
    <property type="match status" value="1"/>
</dbReference>
<feature type="transmembrane region" description="Helical" evidence="8">
    <location>
        <begin position="12"/>
        <end position="31"/>
    </location>
</feature>
<evidence type="ECO:0000256" key="3">
    <source>
        <dbReference type="ARBA" id="ARBA00022448"/>
    </source>
</evidence>
<dbReference type="InterPro" id="IPR020846">
    <property type="entry name" value="MFS_dom"/>
</dbReference>
<organism evidence="10 11">
    <name type="scientific">Chryseobacterium luquanense</name>
    <dbReference type="NCBI Taxonomy" id="2983766"/>
    <lineage>
        <taxon>Bacteria</taxon>
        <taxon>Pseudomonadati</taxon>
        <taxon>Bacteroidota</taxon>
        <taxon>Flavobacteriia</taxon>
        <taxon>Flavobacteriales</taxon>
        <taxon>Weeksellaceae</taxon>
        <taxon>Chryseobacterium group</taxon>
        <taxon>Chryseobacterium</taxon>
    </lineage>
</organism>
<evidence type="ECO:0000313" key="10">
    <source>
        <dbReference type="EMBL" id="MCX8531869.1"/>
    </source>
</evidence>
<feature type="transmembrane region" description="Helical" evidence="8">
    <location>
        <begin position="134"/>
        <end position="157"/>
    </location>
</feature>
<dbReference type="InterPro" id="IPR011701">
    <property type="entry name" value="MFS"/>
</dbReference>
<comment type="caution">
    <text evidence="10">The sequence shown here is derived from an EMBL/GenBank/DDBJ whole genome shotgun (WGS) entry which is preliminary data.</text>
</comment>
<evidence type="ECO:0000256" key="4">
    <source>
        <dbReference type="ARBA" id="ARBA00022475"/>
    </source>
</evidence>
<accession>A0ABT3Y152</accession>
<dbReference type="Gene3D" id="1.20.1250.20">
    <property type="entry name" value="MFS general substrate transporter like domains"/>
    <property type="match status" value="1"/>
</dbReference>
<dbReference type="EMBL" id="JAOVZV010000003">
    <property type="protein sequence ID" value="MCX8531869.1"/>
    <property type="molecule type" value="Genomic_DNA"/>
</dbReference>
<dbReference type="InterPro" id="IPR036259">
    <property type="entry name" value="MFS_trans_sf"/>
</dbReference>
<evidence type="ECO:0000256" key="7">
    <source>
        <dbReference type="ARBA" id="ARBA00023136"/>
    </source>
</evidence>
<sequence>MEKAEKNTKRLWAIQICIFLSGLSVFSQLYLFQPLLPNVASEFKTSVGDSSLLVSSSTIGMATGLLFFSFKADAFSRKRLMLFSLLSSAFLTLISSYVHQLEILVFLGVLKGFVISGVSAVALAYITEEVSTSVLGLTLSMYLSGNIIGGMSGRIFATLLAGEVGWRNAVLIIGVESLFLALVFWKFFPESQFFRPQSQRLALKMRQMKTFFSDPDFLSLYFIAALLMGSFVSVYNYLSFRLEQPPFSLNHIFIAFIFLMYTVGVFGTMLSGRWSLKYSQPTILKTSVLTMIIGVFCLFSTHVWIVILGLGLFTFTFFAAHTMASRMVAVKAKSAKSAATSIYWLFYYFGSSVLGSGSGYFLHATSWFWFVGLLSLAVAISFILTLKTQTIKS</sequence>
<dbReference type="PANTHER" id="PTHR43271">
    <property type="entry name" value="BLL2771 PROTEIN"/>
    <property type="match status" value="1"/>
</dbReference>
<reference evidence="10" key="1">
    <citation type="submission" date="2022-10" db="EMBL/GenBank/DDBJ databases">
        <title>Chryseobacterium sp. nov., a novel bacterial species.</title>
        <authorList>
            <person name="Cao Y."/>
        </authorList>
    </citation>
    <scope>NUCLEOTIDE SEQUENCE</scope>
    <source>
        <strain evidence="10">KC 927</strain>
    </source>
</reference>
<evidence type="ECO:0000259" key="9">
    <source>
        <dbReference type="PROSITE" id="PS50850"/>
    </source>
</evidence>
<keyword evidence="6 8" id="KW-1133">Transmembrane helix</keyword>
<comment type="similarity">
    <text evidence="2">Belongs to the major facilitator superfamily.</text>
</comment>
<evidence type="ECO:0000256" key="1">
    <source>
        <dbReference type="ARBA" id="ARBA00004651"/>
    </source>
</evidence>
<comment type="subcellular location">
    <subcellularLocation>
        <location evidence="1">Cell membrane</location>
        <topology evidence="1">Multi-pass membrane protein</topology>
    </subcellularLocation>
</comment>
<feature type="transmembrane region" description="Helical" evidence="8">
    <location>
        <begin position="51"/>
        <end position="68"/>
    </location>
</feature>
<keyword evidence="5 8" id="KW-0812">Transmembrane</keyword>
<evidence type="ECO:0000256" key="6">
    <source>
        <dbReference type="ARBA" id="ARBA00022989"/>
    </source>
</evidence>
<gene>
    <name evidence="10" type="ORF">OEA66_05850</name>
</gene>
<dbReference type="SUPFAM" id="SSF103473">
    <property type="entry name" value="MFS general substrate transporter"/>
    <property type="match status" value="1"/>
</dbReference>
<protein>
    <submittedName>
        <fullName evidence="10">MFS transporter</fullName>
    </submittedName>
</protein>
<feature type="transmembrane region" description="Helical" evidence="8">
    <location>
        <begin position="367"/>
        <end position="386"/>
    </location>
</feature>
<feature type="transmembrane region" description="Helical" evidence="8">
    <location>
        <begin position="104"/>
        <end position="127"/>
    </location>
</feature>
<proteinExistence type="inferred from homology"/>
<dbReference type="Proteomes" id="UP001070176">
    <property type="component" value="Unassembled WGS sequence"/>
</dbReference>
<evidence type="ECO:0000256" key="8">
    <source>
        <dbReference type="SAM" id="Phobius"/>
    </source>
</evidence>